<protein>
    <submittedName>
        <fullName evidence="2">Conjugal transfer protein TraF</fullName>
    </submittedName>
</protein>
<feature type="signal peptide" evidence="1">
    <location>
        <begin position="1"/>
        <end position="18"/>
    </location>
</feature>
<dbReference type="EMBL" id="CP123492">
    <property type="protein sequence ID" value="WGL93903.1"/>
    <property type="molecule type" value="Genomic_DNA"/>
</dbReference>
<evidence type="ECO:0000313" key="2">
    <source>
        <dbReference type="EMBL" id="WGL93903.1"/>
    </source>
</evidence>
<evidence type="ECO:0000313" key="3">
    <source>
        <dbReference type="Proteomes" id="UP001177597"/>
    </source>
</evidence>
<dbReference type="Pfam" id="PF13728">
    <property type="entry name" value="TraF"/>
    <property type="match status" value="1"/>
</dbReference>
<proteinExistence type="predicted"/>
<name>A0AA95K633_9GAMM</name>
<dbReference type="SUPFAM" id="SSF52833">
    <property type="entry name" value="Thioredoxin-like"/>
    <property type="match status" value="1"/>
</dbReference>
<reference evidence="2" key="1">
    <citation type="submission" date="2023-04" db="EMBL/GenBank/DDBJ databases">
        <title>Genome dynamics across the evolutionary transition to endosymbiosis.</title>
        <authorList>
            <person name="Siozios S."/>
            <person name="Nadal-Jimenez P."/>
            <person name="Azagi T."/>
            <person name="Sprong H."/>
            <person name="Frost C.L."/>
            <person name="Parratt S.R."/>
            <person name="Taylor G."/>
            <person name="Brettell L."/>
            <person name="Lew K.C."/>
            <person name="Croft L."/>
            <person name="King K.C."/>
            <person name="Brockhurst M.A."/>
            <person name="Hypsa V."/>
            <person name="Novakova E."/>
            <person name="Darby A.C."/>
            <person name="Hurst G.D.D."/>
        </authorList>
    </citation>
    <scope>NUCLEOTIDE SEQUENCE</scope>
    <source>
        <strain evidence="2">AIh</strain>
        <plasmid evidence="2">paIh2</plasmid>
    </source>
</reference>
<dbReference type="Proteomes" id="UP001177597">
    <property type="component" value="Plasmid paIh2"/>
</dbReference>
<dbReference type="InterPro" id="IPR039555">
    <property type="entry name" value="TraF/TrbB"/>
</dbReference>
<keyword evidence="2" id="KW-0614">Plasmid</keyword>
<dbReference type="InterPro" id="IPR036249">
    <property type="entry name" value="Thioredoxin-like_sf"/>
</dbReference>
<dbReference type="RefSeq" id="WP_280628337.1">
    <property type="nucleotide sequence ID" value="NZ_CP123492.1"/>
</dbReference>
<dbReference type="AlphaFoldDB" id="A0AA95K633"/>
<dbReference type="Gene3D" id="3.40.30.10">
    <property type="entry name" value="Glutaredoxin"/>
    <property type="match status" value="1"/>
</dbReference>
<keyword evidence="1" id="KW-0732">Signal</keyword>
<feature type="chain" id="PRO_5041640436" evidence="1">
    <location>
        <begin position="19"/>
        <end position="175"/>
    </location>
</feature>
<accession>A0AA95K633</accession>
<sequence length="175" mass="19378">MKTLFAFFVLLFVIPANAAVVDEIAALEKHKTMTKNNSTQPRAAPKVKSQTFRLSTGQVLNITHWQIVHFMKSDCQYCRQFNPVLNSVAQQLGIPVFVYSFDGLGDSTFSNVLPVTPDVISEFFPELPQVTPTDFIVNTQTLVAIPVSQGMLSPTAFVNRLEQSFGLAEKLGVLQ</sequence>
<geneLocation type="plasmid" evidence="2 3">
    <name>paIh2</name>
</geneLocation>
<gene>
    <name evidence="2" type="primary">traF</name>
    <name evidence="2" type="ORF">QE207_00745</name>
</gene>
<evidence type="ECO:0000256" key="1">
    <source>
        <dbReference type="SAM" id="SignalP"/>
    </source>
</evidence>
<organism evidence="2 3">
    <name type="scientific">Arsenophonus nasoniae</name>
    <name type="common">son-killer infecting Nasonia vitripennis</name>
    <dbReference type="NCBI Taxonomy" id="638"/>
    <lineage>
        <taxon>Bacteria</taxon>
        <taxon>Pseudomonadati</taxon>
        <taxon>Pseudomonadota</taxon>
        <taxon>Gammaproteobacteria</taxon>
        <taxon>Enterobacterales</taxon>
        <taxon>Morganellaceae</taxon>
        <taxon>Arsenophonus</taxon>
    </lineage>
</organism>